<feature type="domain" description="ABC3 transporter permease C-terminal" evidence="7">
    <location>
        <begin position="288"/>
        <end position="403"/>
    </location>
</feature>
<evidence type="ECO:0000256" key="1">
    <source>
        <dbReference type="ARBA" id="ARBA00004651"/>
    </source>
</evidence>
<reference evidence="10" key="1">
    <citation type="submission" date="2017-01" db="EMBL/GenBank/DDBJ databases">
        <authorList>
            <person name="Varghese N."/>
            <person name="Submissions S."/>
        </authorList>
    </citation>
    <scope>NUCLEOTIDE SEQUENCE [LARGE SCALE GENOMIC DNA]</scope>
    <source>
        <strain evidence="10">DM9</strain>
    </source>
</reference>
<evidence type="ECO:0000259" key="8">
    <source>
        <dbReference type="Pfam" id="PF12704"/>
    </source>
</evidence>
<dbReference type="PROSITE" id="PS51257">
    <property type="entry name" value="PROKAR_LIPOPROTEIN"/>
    <property type="match status" value="1"/>
</dbReference>
<dbReference type="GO" id="GO:0022857">
    <property type="term" value="F:transmembrane transporter activity"/>
    <property type="evidence" value="ECO:0007669"/>
    <property type="project" value="TreeGrafter"/>
</dbReference>
<dbReference type="AlphaFoldDB" id="A0A1N6YCY3"/>
<evidence type="ECO:0000313" key="10">
    <source>
        <dbReference type="Proteomes" id="UP000185924"/>
    </source>
</evidence>
<evidence type="ECO:0000256" key="3">
    <source>
        <dbReference type="ARBA" id="ARBA00022692"/>
    </source>
</evidence>
<feature type="transmembrane region" description="Helical" evidence="6">
    <location>
        <begin position="338"/>
        <end position="359"/>
    </location>
</feature>
<gene>
    <name evidence="9" type="ORF">SAMN05421545_2416</name>
</gene>
<dbReference type="OrthoDB" id="5933722at2"/>
<dbReference type="PANTHER" id="PTHR30572">
    <property type="entry name" value="MEMBRANE COMPONENT OF TRANSPORTER-RELATED"/>
    <property type="match status" value="1"/>
</dbReference>
<name>A0A1N6YCY3_9BACT</name>
<organism evidence="9 10">
    <name type="scientific">Pontibacter lucknowensis</name>
    <dbReference type="NCBI Taxonomy" id="1077936"/>
    <lineage>
        <taxon>Bacteria</taxon>
        <taxon>Pseudomonadati</taxon>
        <taxon>Bacteroidota</taxon>
        <taxon>Cytophagia</taxon>
        <taxon>Cytophagales</taxon>
        <taxon>Hymenobacteraceae</taxon>
        <taxon>Pontibacter</taxon>
    </lineage>
</organism>
<feature type="transmembrane region" description="Helical" evidence="6">
    <location>
        <begin position="20"/>
        <end position="41"/>
    </location>
</feature>
<dbReference type="InterPro" id="IPR025857">
    <property type="entry name" value="MacB_PCD"/>
</dbReference>
<keyword evidence="3 6" id="KW-0812">Transmembrane</keyword>
<feature type="transmembrane region" description="Helical" evidence="6">
    <location>
        <begin position="282"/>
        <end position="304"/>
    </location>
</feature>
<proteinExistence type="predicted"/>
<protein>
    <submittedName>
        <fullName evidence="9">Putative ABC transport system permease protein</fullName>
    </submittedName>
</protein>
<accession>A0A1N6YCY3</accession>
<evidence type="ECO:0000259" key="7">
    <source>
        <dbReference type="Pfam" id="PF02687"/>
    </source>
</evidence>
<feature type="transmembrane region" description="Helical" evidence="6">
    <location>
        <begin position="379"/>
        <end position="400"/>
    </location>
</feature>
<feature type="transmembrane region" description="Helical" evidence="6">
    <location>
        <begin position="425"/>
        <end position="445"/>
    </location>
</feature>
<sequence length="796" mass="89178">MLKNYWLTSWRSITRNRVHAAINIIGLAVGIASCILIYLFLQHELSYDQSFSDADRLYRVTSDMSLNGQAKKTALSHGPLAQTLTEEYPEVEQATFLLQMGQNSLRSKENALTVGISYADSNFFKVLPFPFVAGDPATALQNPFSVVVTEELARKYFGSADSALGKPLTYIASTFLVTGVISHPRPSHLQIDAVFPLHFDTNTEYMLNQWQMVGGYTYLKLFKAEQAGALTSKMPELYNRKAKPNQQMDGIAVTGYNIQPITDAYLDKDLEYPVGDVGNITYIYIFSVIAVFILLIATINYINLATARSAKRSKEVGLRKTIGASRSQLVKQFLAESFMLTLIAVVVALSIVELILPLFNSLTERSIDTIFILKPEVGLFILGIVIFVSFMAGGYPALYLSGYKPVEALKANATPNSGNARLRKALVVLQFTISLILIIGTVVVYNQMQHLKGVHLGFQKEHVISVKIPSIGWVRQKEKLALLKKEMLELPQIAYTSSAQQLPGEDALVSDFQVEINHKMVTRTINHIGVDYSYIDLMGIKLAEGRGYSREIRSDETHSYLINEAAAREFGWTDALDKRIKLPDDTLTSKVIGVVKDFNYKSLHSKIEPLIIRLEPHFGRLLTRVNTEADLSATLADMDKVWKKHFPAFPMDYQFLDESFQQQYRAEEKMLIIFTYFTILTIVIACLGLFGLSAYMAEQRTKEIGIRIVLGSSVSEIVLLLSRSFALLVLIAIVMAIPIAWFSMDKWLQNFAYRIEISWWVFVTTGLAAMTIALATVSYQAMKAALADPIRALRTE</sequence>
<keyword evidence="10" id="KW-1185">Reference proteome</keyword>
<dbReference type="RefSeq" id="WP_076422299.1">
    <property type="nucleotide sequence ID" value="NZ_FTNM01000003.1"/>
</dbReference>
<dbReference type="EMBL" id="FTNM01000003">
    <property type="protein sequence ID" value="SIR12359.1"/>
    <property type="molecule type" value="Genomic_DNA"/>
</dbReference>
<comment type="subcellular location">
    <subcellularLocation>
        <location evidence="1">Cell membrane</location>
        <topology evidence="1">Multi-pass membrane protein</topology>
    </subcellularLocation>
</comment>
<feature type="domain" description="ABC3 transporter permease C-terminal" evidence="7">
    <location>
        <begin position="677"/>
        <end position="785"/>
    </location>
</feature>
<feature type="transmembrane region" description="Helical" evidence="6">
    <location>
        <begin position="717"/>
        <end position="742"/>
    </location>
</feature>
<evidence type="ECO:0000256" key="4">
    <source>
        <dbReference type="ARBA" id="ARBA00022989"/>
    </source>
</evidence>
<dbReference type="STRING" id="1077936.SAMN05421545_2416"/>
<keyword evidence="5 6" id="KW-0472">Membrane</keyword>
<feature type="transmembrane region" description="Helical" evidence="6">
    <location>
        <begin position="757"/>
        <end position="777"/>
    </location>
</feature>
<dbReference type="PANTHER" id="PTHR30572:SF18">
    <property type="entry name" value="ABC-TYPE MACROLIDE FAMILY EXPORT SYSTEM PERMEASE COMPONENT 2"/>
    <property type="match status" value="1"/>
</dbReference>
<feature type="domain" description="MacB-like periplasmic core" evidence="8">
    <location>
        <begin position="21"/>
        <end position="228"/>
    </location>
</feature>
<dbReference type="Proteomes" id="UP000185924">
    <property type="component" value="Unassembled WGS sequence"/>
</dbReference>
<dbReference type="InterPro" id="IPR050250">
    <property type="entry name" value="Macrolide_Exporter_MacB"/>
</dbReference>
<evidence type="ECO:0000256" key="6">
    <source>
        <dbReference type="SAM" id="Phobius"/>
    </source>
</evidence>
<evidence type="ECO:0000256" key="5">
    <source>
        <dbReference type="ARBA" id="ARBA00023136"/>
    </source>
</evidence>
<dbReference type="InterPro" id="IPR003838">
    <property type="entry name" value="ABC3_permease_C"/>
</dbReference>
<evidence type="ECO:0000313" key="9">
    <source>
        <dbReference type="EMBL" id="SIR12359.1"/>
    </source>
</evidence>
<evidence type="ECO:0000256" key="2">
    <source>
        <dbReference type="ARBA" id="ARBA00022475"/>
    </source>
</evidence>
<keyword evidence="4 6" id="KW-1133">Transmembrane helix</keyword>
<keyword evidence="2" id="KW-1003">Cell membrane</keyword>
<dbReference type="Pfam" id="PF02687">
    <property type="entry name" value="FtsX"/>
    <property type="match status" value="2"/>
</dbReference>
<dbReference type="Pfam" id="PF12704">
    <property type="entry name" value="MacB_PCD"/>
    <property type="match status" value="1"/>
</dbReference>
<feature type="transmembrane region" description="Helical" evidence="6">
    <location>
        <begin position="670"/>
        <end position="696"/>
    </location>
</feature>
<dbReference type="GO" id="GO:0005886">
    <property type="term" value="C:plasma membrane"/>
    <property type="evidence" value="ECO:0007669"/>
    <property type="project" value="UniProtKB-SubCell"/>
</dbReference>